<evidence type="ECO:0000256" key="1">
    <source>
        <dbReference type="SAM" id="MobiDB-lite"/>
    </source>
</evidence>
<reference evidence="3 4" key="1">
    <citation type="submission" date="2017-09" db="EMBL/GenBank/DDBJ databases">
        <title>WGS assembly of Aquilegia coerulea Goldsmith.</title>
        <authorList>
            <person name="Hodges S."/>
            <person name="Kramer E."/>
            <person name="Nordborg M."/>
            <person name="Tomkins J."/>
            <person name="Borevitz J."/>
            <person name="Derieg N."/>
            <person name="Yan J."/>
            <person name="Mihaltcheva S."/>
            <person name="Hayes R.D."/>
            <person name="Rokhsar D."/>
        </authorList>
    </citation>
    <scope>NUCLEOTIDE SEQUENCE [LARGE SCALE GENOMIC DNA]</scope>
    <source>
        <strain evidence="4">cv. Goldsmith</strain>
    </source>
</reference>
<evidence type="ECO:0000313" key="4">
    <source>
        <dbReference type="Proteomes" id="UP000230069"/>
    </source>
</evidence>
<evidence type="ECO:0000313" key="3">
    <source>
        <dbReference type="EMBL" id="PIA40480.1"/>
    </source>
</evidence>
<dbReference type="InParanoid" id="A0A2G5DAC3"/>
<feature type="region of interest" description="Disordered" evidence="1">
    <location>
        <begin position="462"/>
        <end position="488"/>
    </location>
</feature>
<accession>A0A2G5DAC3</accession>
<dbReference type="InterPro" id="IPR040256">
    <property type="entry name" value="At4g02000-like"/>
</dbReference>
<feature type="domain" description="DUF4283" evidence="2">
    <location>
        <begin position="76"/>
        <end position="155"/>
    </location>
</feature>
<dbReference type="STRING" id="218851.A0A2G5DAC3"/>
<evidence type="ECO:0000259" key="2">
    <source>
        <dbReference type="Pfam" id="PF14111"/>
    </source>
</evidence>
<dbReference type="OrthoDB" id="1926761at2759"/>
<gene>
    <name evidence="3" type="ORF">AQUCO_02500291v1</name>
</gene>
<dbReference type="PANTHER" id="PTHR31286:SF60">
    <property type="entry name" value="PROTEIN, PUTATIVE-RELATED"/>
    <property type="match status" value="1"/>
</dbReference>
<name>A0A2G5DAC3_AQUCA</name>
<dbReference type="AlphaFoldDB" id="A0A2G5DAC3"/>
<keyword evidence="4" id="KW-1185">Reference proteome</keyword>
<dbReference type="Pfam" id="PF14111">
    <property type="entry name" value="DUF4283"/>
    <property type="match status" value="1"/>
</dbReference>
<dbReference type="Proteomes" id="UP000230069">
    <property type="component" value="Unassembled WGS sequence"/>
</dbReference>
<protein>
    <recommendedName>
        <fullName evidence="2">DUF4283 domain-containing protein</fullName>
    </recommendedName>
</protein>
<dbReference type="PANTHER" id="PTHR31286">
    <property type="entry name" value="GLYCINE-RICH CELL WALL STRUCTURAL PROTEIN 1.8-LIKE"/>
    <property type="match status" value="1"/>
</dbReference>
<dbReference type="InterPro" id="IPR025558">
    <property type="entry name" value="DUF4283"/>
</dbReference>
<organism evidence="3 4">
    <name type="scientific">Aquilegia coerulea</name>
    <name type="common">Rocky mountain columbine</name>
    <dbReference type="NCBI Taxonomy" id="218851"/>
    <lineage>
        <taxon>Eukaryota</taxon>
        <taxon>Viridiplantae</taxon>
        <taxon>Streptophyta</taxon>
        <taxon>Embryophyta</taxon>
        <taxon>Tracheophyta</taxon>
        <taxon>Spermatophyta</taxon>
        <taxon>Magnoliopsida</taxon>
        <taxon>Ranunculales</taxon>
        <taxon>Ranunculaceae</taxon>
        <taxon>Thalictroideae</taxon>
        <taxon>Aquilegia</taxon>
    </lineage>
</organism>
<sequence>MADLWSIGGGRNSFPQRASSVLNKVNQNSIENPANKISYADKVRRQEQPVIEYSELLEPGFRGEYPTKKAYDRGLEYCKFSLIARLEMQKLSIEELKTQASRVWALSANFNITPLGKGFLHLHFENYQKVWTKGPWRFGTELMRLQKWEKNFRPENQKRTNALVWIRLPNLSIECWDVEALLSIGRAVGYPMKVDETSISKQFGYYANVLVDVDLNKPIPEQVLVETEDYEFWQDIVVTKLPKFCNHCKVVGHLVTDCRKLKSAMKGKEAVVDSTPKEQFEKLGKNTQKNKNKKEKEGITWVEKHNSIAQPATKVVNDNKFQALVVDDNEEVEGEEVDVENDDDASNMQLIVVNTETTLMEVQPAACEEQIDPKTEDLVNEVYTEAANVEVEPLILARMSRSWAHGKGNKSPKATETTELINEIAEVAIQLTTGKGAVLIGDSPSSHKGALKGVEVSSARKKKIVPANTPLTRLKAGGKQQPPPKTCC</sequence>
<proteinExistence type="predicted"/>
<dbReference type="EMBL" id="KZ305042">
    <property type="protein sequence ID" value="PIA40480.1"/>
    <property type="molecule type" value="Genomic_DNA"/>
</dbReference>